<proteinExistence type="predicted"/>
<dbReference type="EMBL" id="VOUP01000019">
    <property type="protein sequence ID" value="TXE25087.1"/>
    <property type="molecule type" value="Genomic_DNA"/>
</dbReference>
<protein>
    <submittedName>
        <fullName evidence="1">Type IV secretion protein Rhs</fullName>
    </submittedName>
</protein>
<sequence length="177" mass="20608">MGQQQEGIKRVLTVGEINLARSVFGRSVFYEKVFVHCDSYLPFGLQASRTAMAPNGEVWFRQALYKADFSTAAAGFQHVFIHEMSHVWQHQKGMWVRTRGLLSWAAEYKYRLDGKQLLHNYSMEQQASIIADYWFLKKYGYTIWLGAINNGVNFQGVTDKTIARKYEYTLSQFLKQR</sequence>
<gene>
    <name evidence="1" type="ORF">FOT63_22950</name>
</gene>
<name>A0A9X9G0M7_9GAMM</name>
<evidence type="ECO:0000313" key="2">
    <source>
        <dbReference type="Proteomes" id="UP000321307"/>
    </source>
</evidence>
<evidence type="ECO:0000313" key="1">
    <source>
        <dbReference type="EMBL" id="TXE25087.1"/>
    </source>
</evidence>
<accession>A0A9X9G0M7</accession>
<dbReference type="Proteomes" id="UP000321307">
    <property type="component" value="Unassembled WGS sequence"/>
</dbReference>
<organism evidence="1 2">
    <name type="scientific">Serratia ureilytica</name>
    <dbReference type="NCBI Taxonomy" id="300181"/>
    <lineage>
        <taxon>Bacteria</taxon>
        <taxon>Pseudomonadati</taxon>
        <taxon>Pseudomonadota</taxon>
        <taxon>Gammaproteobacteria</taxon>
        <taxon>Enterobacterales</taxon>
        <taxon>Yersiniaceae</taxon>
        <taxon>Serratia</taxon>
    </lineage>
</organism>
<comment type="caution">
    <text evidence="1">The sequence shown here is derived from an EMBL/GenBank/DDBJ whole genome shotgun (WGS) entry which is preliminary data.</text>
</comment>
<dbReference type="AlphaFoldDB" id="A0A9X9G0M7"/>
<reference evidence="1 2" key="1">
    <citation type="submission" date="2019-07" db="EMBL/GenBank/DDBJ databases">
        <title>Serratia strains were isolated from fresh produce.</title>
        <authorList>
            <person name="Cho G.-S."/>
            <person name="Stein M."/>
            <person name="Lee W."/>
            <person name="Suh S.H."/>
            <person name="Franz C.M.A.P."/>
        </authorList>
    </citation>
    <scope>NUCLEOTIDE SEQUENCE [LARGE SCALE GENOMIC DNA]</scope>
    <source>
        <strain evidence="1 2">S17</strain>
    </source>
</reference>
<dbReference type="RefSeq" id="WP_147839026.1">
    <property type="nucleotide sequence ID" value="NZ_CP196517.1"/>
</dbReference>